<dbReference type="InterPro" id="IPR003730">
    <property type="entry name" value="Cu_polyphenol_OxRdtase"/>
</dbReference>
<evidence type="ECO:0000313" key="12">
    <source>
        <dbReference type="Proteomes" id="UP000547011"/>
    </source>
</evidence>
<evidence type="ECO:0000256" key="5">
    <source>
        <dbReference type="ARBA" id="ARBA00022801"/>
    </source>
</evidence>
<dbReference type="CDD" id="cd16833">
    <property type="entry name" value="YfiH"/>
    <property type="match status" value="1"/>
</dbReference>
<evidence type="ECO:0000256" key="3">
    <source>
        <dbReference type="ARBA" id="ARBA00022679"/>
    </source>
</evidence>
<protein>
    <recommendedName>
        <fullName evidence="10">Purine nucleoside phosphorylase</fullName>
    </recommendedName>
</protein>
<evidence type="ECO:0000256" key="9">
    <source>
        <dbReference type="ARBA" id="ARBA00049893"/>
    </source>
</evidence>
<evidence type="ECO:0000256" key="4">
    <source>
        <dbReference type="ARBA" id="ARBA00022723"/>
    </source>
</evidence>
<sequence>MNVPHERTPALAAIPTIRHGFFGRAGGVSTGEHAGLNVSLAMGDEPAHVEANRQIVADTIGLGPLNILKQTHSTRVQTLTGPIAPGSIDADAMVTATPGIALGILTADCTPILFADPDAGVIGAAHAGWRGAAEGIALNTIAAMVSLGAEPARIRAAIGPTISGPNYEVGDQFRADLLAINPDGEPFFTTPAGGKPHFDLPGFVEAQLRAAGIGAVEKLGICTYAAPDRYFSHRYATHRQTKTGRQIAVIAMT</sequence>
<dbReference type="InterPro" id="IPR011324">
    <property type="entry name" value="Cytotoxic_necrot_fac-like_cat"/>
</dbReference>
<keyword evidence="3" id="KW-0808">Transferase</keyword>
<dbReference type="InterPro" id="IPR038371">
    <property type="entry name" value="Cu_polyphenol_OxRdtase_sf"/>
</dbReference>
<organism evidence="11 12">
    <name type="scientific">Devosia subaequoris</name>
    <dbReference type="NCBI Taxonomy" id="395930"/>
    <lineage>
        <taxon>Bacteria</taxon>
        <taxon>Pseudomonadati</taxon>
        <taxon>Pseudomonadota</taxon>
        <taxon>Alphaproteobacteria</taxon>
        <taxon>Hyphomicrobiales</taxon>
        <taxon>Devosiaceae</taxon>
        <taxon>Devosia</taxon>
    </lineage>
</organism>
<dbReference type="AlphaFoldDB" id="A0A7W6IMV3"/>
<comment type="caution">
    <text evidence="11">The sequence shown here is derived from an EMBL/GenBank/DDBJ whole genome shotgun (WGS) entry which is preliminary data.</text>
</comment>
<dbReference type="GO" id="GO:0016787">
    <property type="term" value="F:hydrolase activity"/>
    <property type="evidence" value="ECO:0007669"/>
    <property type="project" value="UniProtKB-KW"/>
</dbReference>
<comment type="catalytic activity">
    <reaction evidence="9">
        <text>S-methyl-5'-thioadenosine + phosphate = 5-(methylsulfanyl)-alpha-D-ribose 1-phosphate + adenine</text>
        <dbReference type="Rhea" id="RHEA:11852"/>
        <dbReference type="ChEBI" id="CHEBI:16708"/>
        <dbReference type="ChEBI" id="CHEBI:17509"/>
        <dbReference type="ChEBI" id="CHEBI:43474"/>
        <dbReference type="ChEBI" id="CHEBI:58533"/>
        <dbReference type="EC" id="2.4.2.28"/>
    </reaction>
    <physiologicalReaction direction="left-to-right" evidence="9">
        <dbReference type="Rhea" id="RHEA:11853"/>
    </physiologicalReaction>
</comment>
<dbReference type="GO" id="GO:0005507">
    <property type="term" value="F:copper ion binding"/>
    <property type="evidence" value="ECO:0007669"/>
    <property type="project" value="TreeGrafter"/>
</dbReference>
<reference evidence="11 12" key="1">
    <citation type="submission" date="2020-08" db="EMBL/GenBank/DDBJ databases">
        <title>Genomic Encyclopedia of Type Strains, Phase IV (KMG-IV): sequencing the most valuable type-strain genomes for metagenomic binning, comparative biology and taxonomic classification.</title>
        <authorList>
            <person name="Goeker M."/>
        </authorList>
    </citation>
    <scope>NUCLEOTIDE SEQUENCE [LARGE SCALE GENOMIC DNA]</scope>
    <source>
        <strain evidence="11 12">DSM 23447</strain>
    </source>
</reference>
<name>A0A7W6IMV3_9HYPH</name>
<dbReference type="RefSeq" id="WP_183310602.1">
    <property type="nucleotide sequence ID" value="NZ_JACIEW010000003.1"/>
</dbReference>
<dbReference type="GO" id="GO:0017061">
    <property type="term" value="F:S-methyl-5-thioadenosine phosphorylase activity"/>
    <property type="evidence" value="ECO:0007669"/>
    <property type="project" value="UniProtKB-EC"/>
</dbReference>
<dbReference type="Pfam" id="PF02578">
    <property type="entry name" value="Cu-oxidase_4"/>
    <property type="match status" value="1"/>
</dbReference>
<gene>
    <name evidence="11" type="ORF">GGR20_001507</name>
</gene>
<evidence type="ECO:0000256" key="10">
    <source>
        <dbReference type="RuleBase" id="RU361274"/>
    </source>
</evidence>
<evidence type="ECO:0000256" key="1">
    <source>
        <dbReference type="ARBA" id="ARBA00000553"/>
    </source>
</evidence>
<dbReference type="PANTHER" id="PTHR30616:SF2">
    <property type="entry name" value="PURINE NUCLEOSIDE PHOSPHORYLASE LACC1"/>
    <property type="match status" value="1"/>
</dbReference>
<keyword evidence="6" id="KW-0862">Zinc</keyword>
<keyword evidence="12" id="KW-1185">Reference proteome</keyword>
<evidence type="ECO:0000256" key="6">
    <source>
        <dbReference type="ARBA" id="ARBA00022833"/>
    </source>
</evidence>
<dbReference type="Proteomes" id="UP000547011">
    <property type="component" value="Unassembled WGS sequence"/>
</dbReference>
<comment type="similarity">
    <text evidence="2 10">Belongs to the purine nucleoside phosphorylase YfiH/LACC1 family.</text>
</comment>
<accession>A0A7W6IMV3</accession>
<keyword evidence="4" id="KW-0479">Metal-binding</keyword>
<dbReference type="NCBIfam" id="TIGR00726">
    <property type="entry name" value="peptidoglycan editing factor PgeF"/>
    <property type="match status" value="1"/>
</dbReference>
<proteinExistence type="inferred from homology"/>
<dbReference type="PANTHER" id="PTHR30616">
    <property type="entry name" value="UNCHARACTERIZED PROTEIN YFIH"/>
    <property type="match status" value="1"/>
</dbReference>
<evidence type="ECO:0000256" key="8">
    <source>
        <dbReference type="ARBA" id="ARBA00048968"/>
    </source>
</evidence>
<comment type="catalytic activity">
    <reaction evidence="8">
        <text>adenosine + phosphate = alpha-D-ribose 1-phosphate + adenine</text>
        <dbReference type="Rhea" id="RHEA:27642"/>
        <dbReference type="ChEBI" id="CHEBI:16335"/>
        <dbReference type="ChEBI" id="CHEBI:16708"/>
        <dbReference type="ChEBI" id="CHEBI:43474"/>
        <dbReference type="ChEBI" id="CHEBI:57720"/>
        <dbReference type="EC" id="2.4.2.1"/>
    </reaction>
    <physiologicalReaction direction="left-to-right" evidence="8">
        <dbReference type="Rhea" id="RHEA:27643"/>
    </physiologicalReaction>
</comment>
<dbReference type="SUPFAM" id="SSF64438">
    <property type="entry name" value="CNF1/YfiH-like putative cysteine hydrolases"/>
    <property type="match status" value="1"/>
</dbReference>
<dbReference type="EMBL" id="JACIEW010000003">
    <property type="protein sequence ID" value="MBB4051865.1"/>
    <property type="molecule type" value="Genomic_DNA"/>
</dbReference>
<dbReference type="Gene3D" id="3.60.140.10">
    <property type="entry name" value="CNF1/YfiH-like putative cysteine hydrolases"/>
    <property type="match status" value="1"/>
</dbReference>
<evidence type="ECO:0000313" key="11">
    <source>
        <dbReference type="EMBL" id="MBB4051865.1"/>
    </source>
</evidence>
<comment type="catalytic activity">
    <reaction evidence="7">
        <text>adenosine + H2O + H(+) = inosine + NH4(+)</text>
        <dbReference type="Rhea" id="RHEA:24408"/>
        <dbReference type="ChEBI" id="CHEBI:15377"/>
        <dbReference type="ChEBI" id="CHEBI:15378"/>
        <dbReference type="ChEBI" id="CHEBI:16335"/>
        <dbReference type="ChEBI" id="CHEBI:17596"/>
        <dbReference type="ChEBI" id="CHEBI:28938"/>
        <dbReference type="EC" id="3.5.4.4"/>
    </reaction>
    <physiologicalReaction direction="left-to-right" evidence="7">
        <dbReference type="Rhea" id="RHEA:24409"/>
    </physiologicalReaction>
</comment>
<keyword evidence="5" id="KW-0378">Hydrolase</keyword>
<evidence type="ECO:0000256" key="7">
    <source>
        <dbReference type="ARBA" id="ARBA00047989"/>
    </source>
</evidence>
<evidence type="ECO:0000256" key="2">
    <source>
        <dbReference type="ARBA" id="ARBA00007353"/>
    </source>
</evidence>
<comment type="catalytic activity">
    <reaction evidence="1">
        <text>inosine + phosphate = alpha-D-ribose 1-phosphate + hypoxanthine</text>
        <dbReference type="Rhea" id="RHEA:27646"/>
        <dbReference type="ChEBI" id="CHEBI:17368"/>
        <dbReference type="ChEBI" id="CHEBI:17596"/>
        <dbReference type="ChEBI" id="CHEBI:43474"/>
        <dbReference type="ChEBI" id="CHEBI:57720"/>
        <dbReference type="EC" id="2.4.2.1"/>
    </reaction>
    <physiologicalReaction direction="left-to-right" evidence="1">
        <dbReference type="Rhea" id="RHEA:27647"/>
    </physiologicalReaction>
</comment>